<protein>
    <recommendedName>
        <fullName evidence="3">1-phosphatidylinositol 4-kinase</fullName>
        <ecNumber evidence="3">2.7.1.67</ecNumber>
    </recommendedName>
</protein>
<dbReference type="Gene3D" id="3.30.1010.10">
    <property type="entry name" value="Phosphatidylinositol 3-kinase Catalytic Subunit, Chain A, domain 4"/>
    <property type="match status" value="1"/>
</dbReference>
<dbReference type="EMBL" id="JBHFFA010000001">
    <property type="protein sequence ID" value="KAL2653163.1"/>
    <property type="molecule type" value="Genomic_DNA"/>
</dbReference>
<dbReference type="SMART" id="SM00146">
    <property type="entry name" value="PI3Kc"/>
    <property type="match status" value="1"/>
</dbReference>
<dbReference type="EC" id="2.7.1.67" evidence="3"/>
<dbReference type="CDD" id="cd05167">
    <property type="entry name" value="PI4Kc_III_alpha"/>
    <property type="match status" value="1"/>
</dbReference>
<keyword evidence="5" id="KW-0418">Kinase</keyword>
<dbReference type="Pfam" id="PF19274">
    <property type="entry name" value="PI4K_N"/>
    <property type="match status" value="1"/>
</dbReference>
<accession>A0ABD1ZP57</accession>
<dbReference type="FunFam" id="1.10.1070.11:FF:000012">
    <property type="entry name" value="Phosphatidylinositol 4-kinase alpha 1"/>
    <property type="match status" value="1"/>
</dbReference>
<evidence type="ECO:0000259" key="9">
    <source>
        <dbReference type="PROSITE" id="PS51545"/>
    </source>
</evidence>
<dbReference type="InterPro" id="IPR001263">
    <property type="entry name" value="PI3K_accessory_dom"/>
</dbReference>
<evidence type="ECO:0000256" key="7">
    <source>
        <dbReference type="SAM" id="MobiDB-lite"/>
    </source>
</evidence>
<comment type="caution">
    <text evidence="10">The sequence shown here is derived from an EMBL/GenBank/DDBJ whole genome shotgun (WGS) entry which is preliminary data.</text>
</comment>
<dbReference type="GO" id="GO:0016020">
    <property type="term" value="C:membrane"/>
    <property type="evidence" value="ECO:0007669"/>
    <property type="project" value="UniProtKB-SubCell"/>
</dbReference>
<dbReference type="PROSITE" id="PS51545">
    <property type="entry name" value="PIK_HELICAL"/>
    <property type="match status" value="1"/>
</dbReference>
<dbReference type="InterPro" id="IPR015433">
    <property type="entry name" value="PI3/4_kinase"/>
</dbReference>
<name>A0ABD1ZP57_9MARC</name>
<feature type="domain" description="PIK helical" evidence="9">
    <location>
        <begin position="1547"/>
        <end position="1721"/>
    </location>
</feature>
<evidence type="ECO:0000256" key="6">
    <source>
        <dbReference type="ARBA" id="ARBA00023136"/>
    </source>
</evidence>
<dbReference type="InterPro" id="IPR000403">
    <property type="entry name" value="PI3/4_kinase_cat_dom"/>
</dbReference>
<dbReference type="Proteomes" id="UP001605036">
    <property type="component" value="Unassembled WGS sequence"/>
</dbReference>
<proteinExistence type="inferred from homology"/>
<dbReference type="PANTHER" id="PTHR10048">
    <property type="entry name" value="PHOSPHATIDYLINOSITOL KINASE"/>
    <property type="match status" value="1"/>
</dbReference>
<sequence length="2094" mass="229006">MGALRELSSLLAENAELLTNKVAVLTSLCPPPGVFKQNSVRITARHLNGILAIAQFLGESNGGQHQEQLFEMVLDFMRSVPTLSKGSIWPSTFSAEAAAAYFPELLSHVVKVAEADSRVAENVSCVVAEVLQQISAGGDVEVVLSSSPGAKAFVSALGRICPILNNTHSEQIISWLMEHWIQSSQSGALALSSSGASDSGSPLRSYLQASNRNGFKTPRKSTESEGLDQADLKGVSPGSENQNNVAFYSPNSTASATPNFTPISTPLKLSGEQTPLPRSGPIGGPIDEDGLYQRLPAAPLKGAFDGTPGFKRHQVGLVIESTYALEKQEIAYRLLARILERAESRSSIKILCIQQIRTNTIKQLKYLLPLLKIRKRDWTTDVLELKAKVNMMFQASQSATVLQITCINLLDSDGKLLKAALRESLHLMMDAADACISSPWRRSKACEELFDSLITGVAHIAALNRSQMQRILLRFKVLVLTACAQFQASSWGTSSGSSFGSIIKGSCSLIEVGCKSDKAAVKSFILALAAQIREKDKVEKASQGAAMMQLNVISFLADLSISLNKPEVVELILPIFVESLEEGDGARPSLLRLKLLEAVGRMACLGCEKSYREVVVLLTRSYLDKLSTVGSSDSRTIPPEGTTERLETLPAAFLQIARGLKQPNLRMDYRQRLLALCSEVGLVAEAKNGRSGADLLGPLLCSVAEMSMDFDPTKDVDPSLLKLFRNLWFYIALFALAPPLHKGPSPGKSGAIVNHMSMGQSQAIPAGISMGFSTGSLPLQAVAGPYAWNPQWSAAAKRITQGTPPLVVSSVKWLEDELELNSLLNPGSSRGGNNEKASSAQRAALSAALGGRVETSSLSAISGVKATYLLAVAFLEVLRFQNCGGVMQNSSLEGEYTSALCFVFKYLETPSLTPAVQQCLVATVHQAFGAAMSWLADKASAIGKEGEEREAIIVAHACFLIKMTSHREECIRDLADTLLSQLKKKFSQVLWNPRSLNELLRLVTSSTSSAPSDLGSGVPRQLLHQKVRDWIAQALLLVPCTMQGLLQEQLRKLNSWQSATSAVLSVLSEIRLDVTKTEIHTGMACIPAVTAAAAAAAGVNPKLAQTGTVDVLSTGIISANIKSNYSGEIAGMKRLYVGIGGLAISPASHVQNVMRGRLSYGMVDKGELQEPDEHTQDFGLNEILTTKFVQQLQQFVLAAEKGLHVDAVAFREACLRGAALLLSDLGAHNEFAEGSSHLLRLLCWCPAHIFTTEAMETGVFVWTWILSAAPQLGARVLGELVDAWMWTVDTKKGLFSSGIGNSGPAARLRPQLTPGEPELSPNTDPVLGINAHRIWLGFLLDRFEVTRHGCCDHLLLFGRLLHGSISRPLQLTTHPAAAGAFFTLLLFTLKYCSYQTQIGSLMEKNGVLSLEDAVYRAGLNWFSVEPGWYDSNIEGVAQGEALTVTRFLQHLTSDRSDAAAQEDLSHVVRKRSQDFGLASMNGVAQMKSQLEAAHFLKTKHDGERLVKDRRKQLLLMLCQYEADRLDTWAYPLKETLPRWRVSADRWAEYVKIAWSTDPRIALALVARFPGVGILRSEVSSLVQAQVTELFDIPEALPYIVTPKAVEENSAVLQKLSHWAPCSITCALEFLTPAYRGHPRVMAYVLRVLETYPPERVTFFMPQLVQSLRYDHGGLVEGYLLGAAQRSNLFAHILIWQLQGEEPPSSEDASKEPTVAKGNLYEIAPQVKQRIINGFSQEAYDVFLREFRFFDKVTSISGALYSLPKDQRRAGIRRELEKIEVEGDDLYLPTAPHMLVRGIRLDSGIPLQSAAKVPIMITFDVVEKDGDHSNIKGQACIFKVGDDCRQDVLALQVIALMKNIFEAVGLNLYLFPYGVLPTGYGRGIIEVVPDTRSRNQMGEITDGGLYEIFQQEYGPVGSAKFEKARDNFIISSAGYAVASLLLQPKDRHNGNLLFDSEGRLVHIDFGFILETSPGGNMRFESAQFKLSHEMTQLLDPSGSMKSETWYRFVSLCVKGYLAAREHMDGIINTVLLMVDSGLPCFSRGDPIGNLRKRFHPEMSEREAANFMIKTCKDAYNKWTTAGYDLIQHLQQGIEM</sequence>
<feature type="compositionally biased region" description="Polar residues" evidence="7">
    <location>
        <begin position="238"/>
        <end position="264"/>
    </location>
</feature>
<dbReference type="Gene3D" id="1.25.40.70">
    <property type="entry name" value="Phosphatidylinositol 3-kinase, accessory domain (PIK)"/>
    <property type="match status" value="1"/>
</dbReference>
<keyword evidence="11" id="KW-1185">Reference proteome</keyword>
<feature type="domain" description="PI3K/PI4K catalytic" evidence="8">
    <location>
        <begin position="1800"/>
        <end position="2078"/>
    </location>
</feature>
<dbReference type="InterPro" id="IPR036940">
    <property type="entry name" value="PI3/4_kinase_cat_sf"/>
</dbReference>
<feature type="region of interest" description="Disordered" evidence="7">
    <location>
        <begin position="201"/>
        <end position="275"/>
    </location>
</feature>
<evidence type="ECO:0000313" key="11">
    <source>
        <dbReference type="Proteomes" id="UP001605036"/>
    </source>
</evidence>
<dbReference type="PROSITE" id="PS00915">
    <property type="entry name" value="PI3_4_KINASE_1"/>
    <property type="match status" value="1"/>
</dbReference>
<dbReference type="PANTHER" id="PTHR10048:SF15">
    <property type="entry name" value="PHOSPHATIDYLINOSITOL 4-KINASE ALPHA"/>
    <property type="match status" value="1"/>
</dbReference>
<dbReference type="Pfam" id="PF00454">
    <property type="entry name" value="PI3_PI4_kinase"/>
    <property type="match status" value="1"/>
</dbReference>
<dbReference type="InterPro" id="IPR045495">
    <property type="entry name" value="PI4K_N"/>
</dbReference>
<evidence type="ECO:0000256" key="4">
    <source>
        <dbReference type="ARBA" id="ARBA00022679"/>
    </source>
</evidence>
<dbReference type="PROSITE" id="PS50290">
    <property type="entry name" value="PI3_4_KINASE_3"/>
    <property type="match status" value="1"/>
</dbReference>
<evidence type="ECO:0000313" key="10">
    <source>
        <dbReference type="EMBL" id="KAL2653163.1"/>
    </source>
</evidence>
<comment type="subcellular location">
    <subcellularLocation>
        <location evidence="1">Membrane</location>
        <topology evidence="1">Peripheral membrane protein</topology>
    </subcellularLocation>
</comment>
<dbReference type="SUPFAM" id="SSF56112">
    <property type="entry name" value="Protein kinase-like (PK-like)"/>
    <property type="match status" value="1"/>
</dbReference>
<dbReference type="InterPro" id="IPR018936">
    <property type="entry name" value="PI3/4_kinase_CS"/>
</dbReference>
<comment type="similarity">
    <text evidence="2">Belongs to the PI3/PI4-kinase family. Type III PI4K subfamily.</text>
</comment>
<reference evidence="10 11" key="1">
    <citation type="submission" date="2024-09" db="EMBL/GenBank/DDBJ databases">
        <title>Chromosome-scale assembly of Riccia fluitans.</title>
        <authorList>
            <person name="Paukszto L."/>
            <person name="Sawicki J."/>
            <person name="Karawczyk K."/>
            <person name="Piernik-Szablinska J."/>
            <person name="Szczecinska M."/>
            <person name="Mazdziarz M."/>
        </authorList>
    </citation>
    <scope>NUCLEOTIDE SEQUENCE [LARGE SCALE GENOMIC DNA]</scope>
    <source>
        <strain evidence="10">Rf_01</strain>
        <tissue evidence="10">Aerial parts of the thallus</tissue>
    </source>
</reference>
<evidence type="ECO:0000256" key="2">
    <source>
        <dbReference type="ARBA" id="ARBA00006209"/>
    </source>
</evidence>
<evidence type="ECO:0000256" key="3">
    <source>
        <dbReference type="ARBA" id="ARBA00012169"/>
    </source>
</evidence>
<evidence type="ECO:0000259" key="8">
    <source>
        <dbReference type="PROSITE" id="PS50290"/>
    </source>
</evidence>
<keyword evidence="4" id="KW-0808">Transferase</keyword>
<gene>
    <name evidence="10" type="ORF">R1flu_021291</name>
</gene>
<dbReference type="InterPro" id="IPR042236">
    <property type="entry name" value="PI3K_accessory_sf"/>
</dbReference>
<evidence type="ECO:0000256" key="5">
    <source>
        <dbReference type="ARBA" id="ARBA00022777"/>
    </source>
</evidence>
<keyword evidence="6" id="KW-0472">Membrane</keyword>
<dbReference type="FunFam" id="3.30.1010.10:FF:000012">
    <property type="entry name" value="Phosphatidylinositol 4-kinase alpha 1"/>
    <property type="match status" value="1"/>
</dbReference>
<dbReference type="GO" id="GO:0004430">
    <property type="term" value="F:1-phosphatidylinositol 4-kinase activity"/>
    <property type="evidence" value="ECO:0007669"/>
    <property type="project" value="UniProtKB-EC"/>
</dbReference>
<dbReference type="SUPFAM" id="SSF48371">
    <property type="entry name" value="ARM repeat"/>
    <property type="match status" value="1"/>
</dbReference>
<dbReference type="InterPro" id="IPR016024">
    <property type="entry name" value="ARM-type_fold"/>
</dbReference>
<dbReference type="SMART" id="SM00145">
    <property type="entry name" value="PI3Ka"/>
    <property type="match status" value="1"/>
</dbReference>
<dbReference type="InterPro" id="IPR011009">
    <property type="entry name" value="Kinase-like_dom_sf"/>
</dbReference>
<dbReference type="Pfam" id="PF00613">
    <property type="entry name" value="PI3Ka"/>
    <property type="match status" value="1"/>
</dbReference>
<organism evidence="10 11">
    <name type="scientific">Riccia fluitans</name>
    <dbReference type="NCBI Taxonomy" id="41844"/>
    <lineage>
        <taxon>Eukaryota</taxon>
        <taxon>Viridiplantae</taxon>
        <taxon>Streptophyta</taxon>
        <taxon>Embryophyta</taxon>
        <taxon>Marchantiophyta</taxon>
        <taxon>Marchantiopsida</taxon>
        <taxon>Marchantiidae</taxon>
        <taxon>Marchantiales</taxon>
        <taxon>Ricciaceae</taxon>
        <taxon>Riccia</taxon>
    </lineage>
</organism>
<dbReference type="Gene3D" id="1.10.1070.11">
    <property type="entry name" value="Phosphatidylinositol 3-/4-kinase, catalytic domain"/>
    <property type="match status" value="1"/>
</dbReference>
<evidence type="ECO:0000256" key="1">
    <source>
        <dbReference type="ARBA" id="ARBA00004170"/>
    </source>
</evidence>